<evidence type="ECO:0000313" key="1">
    <source>
        <dbReference type="EMBL" id="KAH8015388.1"/>
    </source>
</evidence>
<protein>
    <submittedName>
        <fullName evidence="1">Uncharacterized protein</fullName>
    </submittedName>
</protein>
<dbReference type="EMBL" id="CM037614">
    <property type="protein sequence ID" value="KAH8015388.1"/>
    <property type="molecule type" value="Genomic_DNA"/>
</dbReference>
<reference evidence="1" key="1">
    <citation type="submission" date="2021-08" db="EMBL/GenBank/DDBJ databases">
        <title>The first chromosome-level gecko genome reveals the dynamic sex chromosomes of Neotropical dwarf geckos (Sphaerodactylidae: Sphaerodactylus).</title>
        <authorList>
            <person name="Pinto B.J."/>
            <person name="Keating S.E."/>
            <person name="Gamble T."/>
        </authorList>
    </citation>
    <scope>NUCLEOTIDE SEQUENCE</scope>
    <source>
        <strain evidence="1">TG3544</strain>
    </source>
</reference>
<comment type="caution">
    <text evidence="1">The sequence shown here is derived from an EMBL/GenBank/DDBJ whole genome shotgun (WGS) entry which is preliminary data.</text>
</comment>
<sequence length="460" mass="49350">MEAGQEQCRASSALAVAKCTCQNRGAGCVCDRAVHHCLPGWTAPVVAPLLSEDIPKGQTGKILVFLSGRYGKKCAVPCKCANHSICHPVDGSCDCAPGWTGSDCSRHLTLTPDRLPVGFLGEHTHPCQCWNEAACNPETGRCLCPSAFTGAHCETRTGSPDNPFTMVPAPPTGGSGSSLGAVIGIVIMAALLVLVLALFVYYRHWQKGKENQHFSVAYTTGRTNASEYAVPDIPPSYAHYYSNPSYHTLSPCSPSLPVPSIPEPPAAGKLSRSQPFPTPKSTEQDWPGLYGADCNATLPADWKHQGSAPALSHAGLGGSQIDRSYSYTNGLGKHQHRGCIKEESLCRSDSSLSSENPYATIKDLPVLAGKPSEGSYMEMRHPAKRERAYAESSLFEEPAQCLEEEEGADGLLGAGGLSRAAPDIPPNHYDSPKNSHIPSHYDVPPVRHYSPSPPRRRRDR</sequence>
<gene>
    <name evidence="1" type="ORF">K3G42_003231</name>
</gene>
<proteinExistence type="predicted"/>
<organism evidence="1 2">
    <name type="scientific">Sphaerodactylus townsendi</name>
    <dbReference type="NCBI Taxonomy" id="933632"/>
    <lineage>
        <taxon>Eukaryota</taxon>
        <taxon>Metazoa</taxon>
        <taxon>Chordata</taxon>
        <taxon>Craniata</taxon>
        <taxon>Vertebrata</taxon>
        <taxon>Euteleostomi</taxon>
        <taxon>Lepidosauria</taxon>
        <taxon>Squamata</taxon>
        <taxon>Bifurcata</taxon>
        <taxon>Gekkota</taxon>
        <taxon>Sphaerodactylidae</taxon>
        <taxon>Sphaerodactylus</taxon>
    </lineage>
</organism>
<evidence type="ECO:0000313" key="2">
    <source>
        <dbReference type="Proteomes" id="UP000827872"/>
    </source>
</evidence>
<name>A0ACB8G6J1_9SAUR</name>
<keyword evidence="2" id="KW-1185">Reference proteome</keyword>
<accession>A0ACB8G6J1</accession>
<dbReference type="Proteomes" id="UP000827872">
    <property type="component" value="Linkage Group LG01"/>
</dbReference>